<dbReference type="Proteomes" id="UP000054995">
    <property type="component" value="Unassembled WGS sequence"/>
</dbReference>
<reference evidence="1 2" key="1">
    <citation type="submission" date="2015-01" db="EMBL/GenBank/DDBJ databases">
        <title>Evolution of Trichinella species and genotypes.</title>
        <authorList>
            <person name="Korhonen P.K."/>
            <person name="Edoardo P."/>
            <person name="Giuseppe L.R."/>
            <person name="Gasser R.B."/>
        </authorList>
    </citation>
    <scope>NUCLEOTIDE SEQUENCE [LARGE SCALE GENOMIC DNA]</scope>
    <source>
        <strain evidence="1">ISS470</strain>
    </source>
</reference>
<evidence type="ECO:0000313" key="2">
    <source>
        <dbReference type="Proteomes" id="UP000054995"/>
    </source>
</evidence>
<comment type="caution">
    <text evidence="1">The sequence shown here is derived from an EMBL/GenBank/DDBJ whole genome shotgun (WGS) entry which is preliminary data.</text>
</comment>
<gene>
    <name evidence="1" type="ORF">T4D_15875</name>
</gene>
<keyword evidence="2" id="KW-1185">Reference proteome</keyword>
<accession>A0A0V1FF09</accession>
<sequence length="61" mass="6864">MVFTKLLLPLFYVTTTRMPLARMANLLLVPLPPIFSRSNLFFGNLLGVLVTDWVGVCVRVV</sequence>
<organism evidence="1 2">
    <name type="scientific">Trichinella pseudospiralis</name>
    <name type="common">Parasitic roundworm</name>
    <dbReference type="NCBI Taxonomy" id="6337"/>
    <lineage>
        <taxon>Eukaryota</taxon>
        <taxon>Metazoa</taxon>
        <taxon>Ecdysozoa</taxon>
        <taxon>Nematoda</taxon>
        <taxon>Enoplea</taxon>
        <taxon>Dorylaimia</taxon>
        <taxon>Trichinellida</taxon>
        <taxon>Trichinellidae</taxon>
        <taxon>Trichinella</taxon>
    </lineage>
</organism>
<name>A0A0V1FF09_TRIPS</name>
<dbReference type="EMBL" id="JYDT01000110">
    <property type="protein sequence ID" value="KRY84632.1"/>
    <property type="molecule type" value="Genomic_DNA"/>
</dbReference>
<proteinExistence type="predicted"/>
<evidence type="ECO:0000313" key="1">
    <source>
        <dbReference type="EMBL" id="KRY84632.1"/>
    </source>
</evidence>
<dbReference type="AlphaFoldDB" id="A0A0V1FF09"/>
<protein>
    <submittedName>
        <fullName evidence="1">Uncharacterized protein</fullName>
    </submittedName>
</protein>